<evidence type="ECO:0000313" key="3">
    <source>
        <dbReference type="Proteomes" id="UP000520767"/>
    </source>
</evidence>
<evidence type="ECO:0000313" key="2">
    <source>
        <dbReference type="EMBL" id="MBB4904941.1"/>
    </source>
</evidence>
<comment type="caution">
    <text evidence="2">The sequence shown here is derived from an EMBL/GenBank/DDBJ whole genome shotgun (WGS) entry which is preliminary data.</text>
</comment>
<dbReference type="EMBL" id="JACHJQ010000001">
    <property type="protein sequence ID" value="MBB4904941.1"/>
    <property type="molecule type" value="Genomic_DNA"/>
</dbReference>
<proteinExistence type="predicted"/>
<dbReference type="RefSeq" id="WP_184809119.1">
    <property type="nucleotide sequence ID" value="NZ_JACHJQ010000001.1"/>
</dbReference>
<protein>
    <submittedName>
        <fullName evidence="2">Uncharacterized protein</fullName>
    </submittedName>
</protein>
<feature type="region of interest" description="Disordered" evidence="1">
    <location>
        <begin position="189"/>
        <end position="246"/>
    </location>
</feature>
<name>A0A7W7Q0X9_9PSEU</name>
<evidence type="ECO:0000256" key="1">
    <source>
        <dbReference type="SAM" id="MobiDB-lite"/>
    </source>
</evidence>
<feature type="compositionally biased region" description="Pro residues" evidence="1">
    <location>
        <begin position="192"/>
        <end position="243"/>
    </location>
</feature>
<dbReference type="AlphaFoldDB" id="A0A7W7Q0X9"/>
<sequence length="467" mass="50409">MPVAFDTAGMERHDERTWFDPRTGDQVSLTYIGMVPDIPAPFDDLPLLRRKLAEETAETGSIIEAHVVRLGGVPALFQLIKLPIPGQDTGLAFIAAFTVPRAGCSAVLRIQCAEGQMTGQRESTVASQVGFENCFPPHPYAPDVRGQLPYNVADEASWDQQFPDHPLTRARAWAHHMLATAQVDPQFAALPPYGPATPRTPPAPAAEPAAAPSPTPSPPPEPSPSPSPSPAPSPEPSPSPEPPVQEGDVLHTVLVGLPLAGYLPLWQENGVTYWRMGDPEAVRARLGAGVESRSEIDSKRFREAAMFSPSRGTLFLMDRYRDETGHLGGTSTQLTPATEEEAYAAVDDKALSELYTWLGEVVLAAVRRSEFVAVETGGWQIPMTPVVLVMLRTDGREWHSVVEASPVPEGAPVWRDQQPVEGNTQVLASPATDQTVRASGLLTRFAVSTWGVHPFQLGLSFGPNPTL</sequence>
<keyword evidence="3" id="KW-1185">Reference proteome</keyword>
<dbReference type="Proteomes" id="UP000520767">
    <property type="component" value="Unassembled WGS sequence"/>
</dbReference>
<reference evidence="2 3" key="1">
    <citation type="submission" date="2020-08" db="EMBL/GenBank/DDBJ databases">
        <title>Genomic Encyclopedia of Type Strains, Phase III (KMG-III): the genomes of soil and plant-associated and newly described type strains.</title>
        <authorList>
            <person name="Whitman W."/>
        </authorList>
    </citation>
    <scope>NUCLEOTIDE SEQUENCE [LARGE SCALE GENOMIC DNA]</scope>
    <source>
        <strain evidence="2 3">CECT 8960</strain>
    </source>
</reference>
<gene>
    <name evidence="2" type="ORF">FHR82_001151</name>
</gene>
<organism evidence="2 3">
    <name type="scientific">Actinophytocola algeriensis</name>
    <dbReference type="NCBI Taxonomy" id="1768010"/>
    <lineage>
        <taxon>Bacteria</taxon>
        <taxon>Bacillati</taxon>
        <taxon>Actinomycetota</taxon>
        <taxon>Actinomycetes</taxon>
        <taxon>Pseudonocardiales</taxon>
        <taxon>Pseudonocardiaceae</taxon>
    </lineage>
</organism>
<accession>A0A7W7Q0X9</accession>